<evidence type="ECO:0000259" key="2">
    <source>
        <dbReference type="PROSITE" id="PS50240"/>
    </source>
</evidence>
<dbReference type="PANTHER" id="PTHR24252:SF7">
    <property type="entry name" value="HYALIN"/>
    <property type="match status" value="1"/>
</dbReference>
<name>A0A6J7J171_9ZZZZ</name>
<dbReference type="SUPFAM" id="SSF50494">
    <property type="entry name" value="Trypsin-like serine proteases"/>
    <property type="match status" value="1"/>
</dbReference>
<proteinExistence type="predicted"/>
<dbReference type="PROSITE" id="PS50240">
    <property type="entry name" value="TRYPSIN_DOM"/>
    <property type="match status" value="1"/>
</dbReference>
<dbReference type="GO" id="GO:0004252">
    <property type="term" value="F:serine-type endopeptidase activity"/>
    <property type="evidence" value="ECO:0007669"/>
    <property type="project" value="InterPro"/>
</dbReference>
<dbReference type="InterPro" id="IPR001254">
    <property type="entry name" value="Trypsin_dom"/>
</dbReference>
<dbReference type="PROSITE" id="PS00135">
    <property type="entry name" value="TRYPSIN_SER"/>
    <property type="match status" value="1"/>
</dbReference>
<dbReference type="EMBL" id="CAFBNE010000013">
    <property type="protein sequence ID" value="CAB4936750.1"/>
    <property type="molecule type" value="Genomic_DNA"/>
</dbReference>
<feature type="domain" description="Peptidase S1" evidence="2">
    <location>
        <begin position="39"/>
        <end position="298"/>
    </location>
</feature>
<dbReference type="InterPro" id="IPR009003">
    <property type="entry name" value="Peptidase_S1_PA"/>
</dbReference>
<dbReference type="PROSITE" id="PS00134">
    <property type="entry name" value="TRYPSIN_HIS"/>
    <property type="match status" value="1"/>
</dbReference>
<reference evidence="3" key="1">
    <citation type="submission" date="2020-05" db="EMBL/GenBank/DDBJ databases">
        <authorList>
            <person name="Chiriac C."/>
            <person name="Salcher M."/>
            <person name="Ghai R."/>
            <person name="Kavagutti S V."/>
        </authorList>
    </citation>
    <scope>NUCLEOTIDE SEQUENCE</scope>
</reference>
<evidence type="ECO:0000313" key="3">
    <source>
        <dbReference type="EMBL" id="CAB4936750.1"/>
    </source>
</evidence>
<dbReference type="SMART" id="SM00020">
    <property type="entry name" value="Tryp_SPc"/>
    <property type="match status" value="1"/>
</dbReference>
<sequence length="490" mass="49538">MAWAMRATTTAAALVGALALVVAPASGLPASADGARPRVVNGQPTVAGQFPFVVALVDAARFEREGAFQAQFCGGSLTTPTTIVTAAHCIVDEKTGRQDDASSMLVAIAENLKAADIRVVRVSSIAVHPEYDPVMVKNDVAVLTLSEPVTDIPIIMPMRPGDVADYLVPGAPVTVVGWGNQSINGSSYPEAMRLGALVVFPDGACGRNEPYTIGSITFDGFNWDEAKPALMICAAGVTEAGKVIDACQGDSGGPLVGGEGAALRLVGVVSWGEDCGTRHPGVYTRIVAMTDFLMAQNAISTLAPTLAPVLGIDVLSGGLRVTFATTSDGSAIGTLAATATDPATGATANCFATPRRDRLSPFCTITGLANGATYSVSGISANTLGNSPPAAPVAAVPAAVPIPGAIRAVSVSSGGQARFRVGASDGNGAAISSARVDCVPVAGGATRSGRVVKGASLVTRLAAQRYACAVVVANTVGEARSNPRLVVGRR</sequence>
<dbReference type="PRINTS" id="PR00722">
    <property type="entry name" value="CHYMOTRYPSIN"/>
</dbReference>
<dbReference type="AlphaFoldDB" id="A0A6J7J171"/>
<evidence type="ECO:0000256" key="1">
    <source>
        <dbReference type="ARBA" id="ARBA00023157"/>
    </source>
</evidence>
<dbReference type="InterPro" id="IPR043504">
    <property type="entry name" value="Peptidase_S1_PA_chymotrypsin"/>
</dbReference>
<organism evidence="3">
    <name type="scientific">freshwater metagenome</name>
    <dbReference type="NCBI Taxonomy" id="449393"/>
    <lineage>
        <taxon>unclassified sequences</taxon>
        <taxon>metagenomes</taxon>
        <taxon>ecological metagenomes</taxon>
    </lineage>
</organism>
<dbReference type="InterPro" id="IPR033116">
    <property type="entry name" value="TRYPSIN_SER"/>
</dbReference>
<dbReference type="PANTHER" id="PTHR24252">
    <property type="entry name" value="ACROSIN-RELATED"/>
    <property type="match status" value="1"/>
</dbReference>
<keyword evidence="1" id="KW-1015">Disulfide bond</keyword>
<protein>
    <submittedName>
        <fullName evidence="3">Unannotated protein</fullName>
    </submittedName>
</protein>
<dbReference type="GO" id="GO:0006508">
    <property type="term" value="P:proteolysis"/>
    <property type="evidence" value="ECO:0007669"/>
    <property type="project" value="InterPro"/>
</dbReference>
<accession>A0A6J7J171</accession>
<dbReference type="InterPro" id="IPR001314">
    <property type="entry name" value="Peptidase_S1A"/>
</dbReference>
<dbReference type="Pfam" id="PF00089">
    <property type="entry name" value="Trypsin"/>
    <property type="match status" value="1"/>
</dbReference>
<dbReference type="InterPro" id="IPR018114">
    <property type="entry name" value="TRYPSIN_HIS"/>
</dbReference>
<dbReference type="FunFam" id="2.40.10.10:FF:000068">
    <property type="entry name" value="transmembrane protease serine 2"/>
    <property type="match status" value="1"/>
</dbReference>
<dbReference type="Gene3D" id="2.40.10.10">
    <property type="entry name" value="Trypsin-like serine proteases"/>
    <property type="match status" value="1"/>
</dbReference>
<gene>
    <name evidence="3" type="ORF">UFOPK3772_00619</name>
</gene>
<dbReference type="CDD" id="cd00190">
    <property type="entry name" value="Tryp_SPc"/>
    <property type="match status" value="1"/>
</dbReference>